<feature type="compositionally biased region" description="Basic and acidic residues" evidence="1">
    <location>
        <begin position="705"/>
        <end position="720"/>
    </location>
</feature>
<feature type="compositionally biased region" description="Basic and acidic residues" evidence="1">
    <location>
        <begin position="374"/>
        <end position="394"/>
    </location>
</feature>
<dbReference type="Gramene" id="QL06p041719:mrna">
    <property type="protein sequence ID" value="QL06p041719:mrna"/>
    <property type="gene ID" value="QL06p041719"/>
</dbReference>
<evidence type="ECO:0000256" key="1">
    <source>
        <dbReference type="SAM" id="MobiDB-lite"/>
    </source>
</evidence>
<feature type="region of interest" description="Disordered" evidence="1">
    <location>
        <begin position="1244"/>
        <end position="1265"/>
    </location>
</feature>
<dbReference type="EMBL" id="LRBV02000006">
    <property type="status" value="NOT_ANNOTATED_CDS"/>
    <property type="molecule type" value="Genomic_DNA"/>
</dbReference>
<feature type="compositionally biased region" description="Low complexity" evidence="1">
    <location>
        <begin position="495"/>
        <end position="508"/>
    </location>
</feature>
<feature type="compositionally biased region" description="Polar residues" evidence="1">
    <location>
        <begin position="737"/>
        <end position="750"/>
    </location>
</feature>
<dbReference type="InterPro" id="IPR051195">
    <property type="entry name" value="Fungal_stress_NST1"/>
</dbReference>
<feature type="region of interest" description="Disordered" evidence="1">
    <location>
        <begin position="261"/>
        <end position="281"/>
    </location>
</feature>
<feature type="compositionally biased region" description="Basic and acidic residues" evidence="1">
    <location>
        <begin position="1628"/>
        <end position="1645"/>
    </location>
</feature>
<protein>
    <submittedName>
        <fullName evidence="2">Uncharacterized protein</fullName>
    </submittedName>
</protein>
<feature type="compositionally biased region" description="Polar residues" evidence="1">
    <location>
        <begin position="1437"/>
        <end position="1450"/>
    </location>
</feature>
<feature type="region of interest" description="Disordered" evidence="1">
    <location>
        <begin position="205"/>
        <end position="246"/>
    </location>
</feature>
<feature type="region of interest" description="Disordered" evidence="1">
    <location>
        <begin position="2364"/>
        <end position="2498"/>
    </location>
</feature>
<feature type="compositionally biased region" description="Polar residues" evidence="1">
    <location>
        <begin position="2370"/>
        <end position="2392"/>
    </location>
</feature>
<dbReference type="InParanoid" id="A0A7N2LYC8"/>
<feature type="compositionally biased region" description="Basic and acidic residues" evidence="1">
    <location>
        <begin position="425"/>
        <end position="434"/>
    </location>
</feature>
<feature type="compositionally biased region" description="Low complexity" evidence="1">
    <location>
        <begin position="1617"/>
        <end position="1627"/>
    </location>
</feature>
<feature type="compositionally biased region" description="Basic and acidic residues" evidence="1">
    <location>
        <begin position="796"/>
        <end position="818"/>
    </location>
</feature>
<dbReference type="CDD" id="cd22249">
    <property type="entry name" value="UDM1_RNF168_RNF169-like"/>
    <property type="match status" value="1"/>
</dbReference>
<organism evidence="2 3">
    <name type="scientific">Quercus lobata</name>
    <name type="common">Valley oak</name>
    <dbReference type="NCBI Taxonomy" id="97700"/>
    <lineage>
        <taxon>Eukaryota</taxon>
        <taxon>Viridiplantae</taxon>
        <taxon>Streptophyta</taxon>
        <taxon>Embryophyta</taxon>
        <taxon>Tracheophyta</taxon>
        <taxon>Spermatophyta</taxon>
        <taxon>Magnoliopsida</taxon>
        <taxon>eudicotyledons</taxon>
        <taxon>Gunneridae</taxon>
        <taxon>Pentapetalae</taxon>
        <taxon>rosids</taxon>
        <taxon>fabids</taxon>
        <taxon>Fagales</taxon>
        <taxon>Fagaceae</taxon>
        <taxon>Quercus</taxon>
    </lineage>
</organism>
<evidence type="ECO:0000313" key="3">
    <source>
        <dbReference type="Proteomes" id="UP000594261"/>
    </source>
</evidence>
<dbReference type="PANTHER" id="PTHR31780">
    <property type="entry name" value="STRESS RESPONSE PROTEIN NST1-RELATED"/>
    <property type="match status" value="1"/>
</dbReference>
<dbReference type="Proteomes" id="UP000594261">
    <property type="component" value="Chromosome 6"/>
</dbReference>
<feature type="compositionally biased region" description="Low complexity" evidence="1">
    <location>
        <begin position="110"/>
        <end position="124"/>
    </location>
</feature>
<feature type="compositionally biased region" description="Low complexity" evidence="1">
    <location>
        <begin position="33"/>
        <end position="42"/>
    </location>
</feature>
<feature type="compositionally biased region" description="Polar residues" evidence="1">
    <location>
        <begin position="1731"/>
        <end position="1744"/>
    </location>
</feature>
<feature type="region of interest" description="Disordered" evidence="1">
    <location>
        <begin position="1721"/>
        <end position="1744"/>
    </location>
</feature>
<feature type="region of interest" description="Disordered" evidence="1">
    <location>
        <begin position="687"/>
        <end position="843"/>
    </location>
</feature>
<feature type="region of interest" description="Disordered" evidence="1">
    <location>
        <begin position="1007"/>
        <end position="1068"/>
    </location>
</feature>
<proteinExistence type="predicted"/>
<feature type="compositionally biased region" description="Low complexity" evidence="1">
    <location>
        <begin position="2130"/>
        <end position="2145"/>
    </location>
</feature>
<feature type="compositionally biased region" description="Polar residues" evidence="1">
    <location>
        <begin position="1587"/>
        <end position="1599"/>
    </location>
</feature>
<feature type="compositionally biased region" description="Low complexity" evidence="1">
    <location>
        <begin position="1887"/>
        <end position="1898"/>
    </location>
</feature>
<feature type="compositionally biased region" description="Polar residues" evidence="1">
    <location>
        <begin position="784"/>
        <end position="795"/>
    </location>
</feature>
<keyword evidence="3" id="KW-1185">Reference proteome</keyword>
<feature type="region of interest" description="Disordered" evidence="1">
    <location>
        <begin position="2120"/>
        <end position="2150"/>
    </location>
</feature>
<feature type="compositionally biased region" description="Polar residues" evidence="1">
    <location>
        <begin position="2488"/>
        <end position="2498"/>
    </location>
</feature>
<dbReference type="FunCoup" id="A0A7N2LYC8">
    <property type="interactions" value="1761"/>
</dbReference>
<feature type="region of interest" description="Disordered" evidence="1">
    <location>
        <begin position="67"/>
        <end position="162"/>
    </location>
</feature>
<feature type="compositionally biased region" description="Low complexity" evidence="1">
    <location>
        <begin position="1009"/>
        <end position="1018"/>
    </location>
</feature>
<feature type="compositionally biased region" description="Acidic residues" evidence="1">
    <location>
        <begin position="1095"/>
        <end position="1120"/>
    </location>
</feature>
<feature type="region of interest" description="Disordered" evidence="1">
    <location>
        <begin position="356"/>
        <end position="512"/>
    </location>
</feature>
<reference evidence="2 3" key="1">
    <citation type="journal article" date="2016" name="G3 (Bethesda)">
        <title>First Draft Assembly and Annotation of the Genome of a California Endemic Oak Quercus lobata Nee (Fagaceae).</title>
        <authorList>
            <person name="Sork V.L."/>
            <person name="Fitz-Gibbon S.T."/>
            <person name="Puiu D."/>
            <person name="Crepeau M."/>
            <person name="Gugger P.F."/>
            <person name="Sherman R."/>
            <person name="Stevens K."/>
            <person name="Langley C.H."/>
            <person name="Pellegrini M."/>
            <person name="Salzberg S.L."/>
        </authorList>
    </citation>
    <scope>NUCLEOTIDE SEQUENCE [LARGE SCALE GENOMIC DNA]</scope>
    <source>
        <strain evidence="2 3">cv. SW786</strain>
    </source>
</reference>
<feature type="compositionally biased region" description="Basic and acidic residues" evidence="1">
    <location>
        <begin position="1556"/>
        <end position="1570"/>
    </location>
</feature>
<feature type="compositionally biased region" description="Polar residues" evidence="1">
    <location>
        <begin position="2465"/>
        <end position="2481"/>
    </location>
</feature>
<feature type="region of interest" description="Disordered" evidence="1">
    <location>
        <begin position="17"/>
        <end position="44"/>
    </location>
</feature>
<feature type="compositionally biased region" description="Basic and acidic residues" evidence="1">
    <location>
        <begin position="443"/>
        <end position="453"/>
    </location>
</feature>
<feature type="compositionally biased region" description="Basic and acidic residues" evidence="1">
    <location>
        <begin position="356"/>
        <end position="365"/>
    </location>
</feature>
<feature type="compositionally biased region" description="Polar residues" evidence="1">
    <location>
        <begin position="2429"/>
        <end position="2455"/>
    </location>
</feature>
<feature type="compositionally biased region" description="Basic residues" evidence="1">
    <location>
        <begin position="1721"/>
        <end position="1730"/>
    </location>
</feature>
<feature type="compositionally biased region" description="Basic and acidic residues" evidence="1">
    <location>
        <begin position="769"/>
        <end position="782"/>
    </location>
</feature>
<dbReference type="OMA" id="HFPCFEM"/>
<feature type="region of interest" description="Disordered" evidence="1">
    <location>
        <begin position="1093"/>
        <end position="1121"/>
    </location>
</feature>
<reference evidence="2" key="2">
    <citation type="submission" date="2021-01" db="UniProtKB">
        <authorList>
            <consortium name="EnsemblPlants"/>
        </authorList>
    </citation>
    <scope>IDENTIFICATION</scope>
</reference>
<feature type="compositionally biased region" description="Low complexity" evidence="1">
    <location>
        <begin position="2404"/>
        <end position="2417"/>
    </location>
</feature>
<feature type="compositionally biased region" description="Polar residues" evidence="1">
    <location>
        <begin position="272"/>
        <end position="281"/>
    </location>
</feature>
<dbReference type="EnsemblPlants" id="QL06p041719:mrna">
    <property type="protein sequence ID" value="QL06p041719:mrna"/>
    <property type="gene ID" value="QL06p041719"/>
</dbReference>
<name>A0A7N2LYC8_QUELO</name>
<evidence type="ECO:0000313" key="2">
    <source>
        <dbReference type="EnsemblPlants" id="QL06p041719:mrna"/>
    </source>
</evidence>
<sequence>MANPGVGTKFVSVNLNKSYGQNPHNRHHHNHHSSNGSLYGSNRTRPGGHVVGGGVGGGGGGGGMVVLSRPRSSQKVGPKLSVPPPLNLPSLRKEHERFDPLGSVGGPANGVSGSGPRPSSSGMGWTKPSTIALQEKEVSSDHGNGADGIDQGLLNVDGASKGSSVYLPPSARSGMVGPSASASARAQPPVVEKAVVLRGEDFPSLQASLPSTVGPVQKQKDGLNQKQKQVVGEESPIEESDGLRLSSLVDMRPQMQSSRYAVGNGLIGNGGESHSFSGSRTLEQARKKEEFFPGPLPLVRLNPRSDWADDERDTSFGLIERGRDHGFSKSEAYWERDFDMPRVSVLPHKPVHNHFDRWGQRDNEAGKVSSSEVPKVDSYGRDSRMPSGEGREGNSWRNGPLPKDGVGVSEVESDRNGIRARSSSLHRETIKENKYSPLPFRENTNDDNGRRDIGYGQGGRQPWNNTADLYSSRGAERNTRDRYSNEQHNRYRGDALLNNSASKSSYSLGGKGLPVNDPLLNFGREKRSFSKSEKPYLEDFGATGYDGGDPFSGGLVGVVKRKKDVPKQTDFHDPVRESFEAELERVQKMQEEERQRIIEEQERTLELARREEEERVRLAREQEERQRRLEEEAREAAWRAEQEQVEALQRAEELRIAREEEKRRIQMEEERRKQAAKQKLLELEERMAKRQSEVSKVGSNSPTAADEKMSGMLKEKDASRVADLGDWEDGERMVERITTSASSDSSTLNRSFEVGSRPHFSGDSSTFMDRGKPVNSWRRDVYENGSSPNFLIQDQENGHHSPRRDASVGRRSFSRKEFYGGAGLMSSRTNHRGGVPEPHVDDFSHLRGQRWNLSGDGDHYGRNTEVDSEYQENLVEKFGDAGWGQGRLRGNPYPQYSERLYPNAEADGPYSFGRSRYSMRQPRVLPPPSLAPVHKTTYRVENERPGPSTFLEDEMQYNRAARSEPNMQIGYSDGCQENLGQPELINVQQQNTENEEQKLDDNATLRCDSQSSLSVSSPPNSPTHLSHDDLDESGDSAVVSAAGEGKDVSLSEQESEPVALPTKAENENMMIASSAGSTGDDEEWTIENDEHLQEQEEYDEDEDGYQEEDEVHEGDDENIDLDPKFEDMHLEEKGSSHMMENLVLGFNEGVEVGMPNDEFEKTSRNEESVFVIPQRSTGSVEESESFDGSCCDRLALQPVDVNPPVSIDDSSRMFQETEKAMQDLVIQPNNAPHSSAASEIIDDVEASSSSGMSAHHPAPSSIKLASHSSSGQTVMSTVPAVPGQAEVPVKLQFGLFSGPSLIPSPVPAIQIGSIQMPLHLHPQVGTSLTHMHPSQPPIFQFGQLRYTSPISQGVLPLAPQSMSFVPPNVPASFPVNQNPGGSLPIQPVQDTSVYNLMKYDATSLSMDNQPGLVSRHLDLSQGSLSKAGNLLPARENYGNTGKMQQGQAETSHFGDNHNARSESSYQVEDQGHHNSVVKNYNSLSNRRELERQPQHWTASSQLKEKDLSGSKPQGPISGGRGKRYVFTVKNSGSNPPPDASRTDSGGFQRRPRRNIPRTEFRVRESADKRQSTALVSSNHIGMDEKSNTNGKGTEISTRSVSRKAVGPNKQLKQTLVSESLSSGPSSSRDMDSGSRADKGSGKEALTKSQNILHSGEGNLKRNICSEEDVDASLQSGIVRVFEQPGIEAPSDEDDFIEVRSKRQMLNDRREQREKEIKAKSRGLKMLRKPRSTSQSTIVPAKSSKISASMSGEASKSLRPDFVSSEGRGLANIEVSAGYNTAIVSQPLAPIGTPAVKTDSQAEMRSQSIRPLQTSSIPVVNAGGKSIGPGLIFENKNKVPDNVQTASLGSWGNSRINQQVMTLTQTQLDEAMKPEQFDSHASVGDHNSSVSEPTMPSSSILTKDKSFSSAASPINSLLAGEKIQFGAVTSPTILPPSSRAVSLGIGPPGPCRSDIQIPHNLPGAENDCSLFFEKEKHTPESCAHLEDCEAEAEAAASAVAVAAISNDEIVGNGLGTCSTSVPDTKNFRPDIDGSLSLPPPPPPFPPSLYWEQQLASQSRAEESLSVALPADLSVETPPISLWPPLPSPQNSSSQMFSHFPGGPPSHFPFYEMNHMLGGPIFAAFGPHDESSSTTQSQSQKSNASATGPLGTWQQCHSGVDSFYGPPAGFTGPFISPGGIPGVQGPPHMFVYNHFAPVGQFGQVGMSFMGATYIPSGKQPDWKHNPTSSGMSVGEGDINNLNMASAQRNPSNMPAPIQHLAPGSPLLPMPSPMAMFDVSPFQSSPDLSVQARWQRIPASSLQSLPPIMPLQKPVEGVPTSQFSHGLPVNQTFTANRFHDSRTSTPSDSNRNFPVATDATVTQLPDELGLVDPSSSTSTGAPAQAVVTHSSSISTMADAGKTDVQPGSGSNSSGQNTSSTYKSQSSHHKNTSAHPYSHSSGYNYQRGGVSQKNSSGTEWSHRRMGFQGRNQSLGPEKSFPSSKMKQIYVAKQTTSGTSAMS</sequence>
<dbReference type="PANTHER" id="PTHR31780:SF10">
    <property type="entry name" value="LD36051P"/>
    <property type="match status" value="1"/>
</dbReference>
<feature type="region of interest" description="Disordered" evidence="1">
    <location>
        <begin position="1429"/>
        <end position="1653"/>
    </location>
</feature>
<feature type="region of interest" description="Disordered" evidence="1">
    <location>
        <begin position="1878"/>
        <end position="1900"/>
    </location>
</feature>
<feature type="compositionally biased region" description="Basic and acidic residues" evidence="1">
    <location>
        <begin position="474"/>
        <end position="493"/>
    </location>
</feature>
<accession>A0A7N2LYC8</accession>